<proteinExistence type="predicted"/>
<dbReference type="Gene3D" id="3.50.30.50">
    <property type="entry name" value="Putative cyclase"/>
    <property type="match status" value="1"/>
</dbReference>
<gene>
    <name evidence="1" type="ORF">HYZ11_02850</name>
</gene>
<dbReference type="InterPro" id="IPR037175">
    <property type="entry name" value="KFase_sf"/>
</dbReference>
<protein>
    <submittedName>
        <fullName evidence="1">Cyclase family protein</fullName>
    </submittedName>
</protein>
<sequence length="258" mass="29350">MVNWPKVRLVDLSVPIMNCAFEPQEQVIMYWTHEEFGRQAAKNMGIDPNDLPDGMGTSSETLRVATHAATHLDAPYHYGPLSEGRPAKRIDEVPLEWCFGDGVVLDFHDKPAGYEITARDVQDALKKIGYALKPRDIVCIRTGADKHHRKPDFFECFAGMSREATLWLIEQGIKVMATDAWGFDVPYKFMKRNHESGRPHSLWPSHFLAREREYIHAEKLANLEQLPPHGFKIALFPIKVERASGSWIRAVAFVPEEG</sequence>
<organism evidence="1 2">
    <name type="scientific">Tectimicrobiota bacterium</name>
    <dbReference type="NCBI Taxonomy" id="2528274"/>
    <lineage>
        <taxon>Bacteria</taxon>
        <taxon>Pseudomonadati</taxon>
        <taxon>Nitrospinota/Tectimicrobiota group</taxon>
        <taxon>Candidatus Tectimicrobiota</taxon>
    </lineage>
</organism>
<reference evidence="1" key="1">
    <citation type="submission" date="2020-07" db="EMBL/GenBank/DDBJ databases">
        <title>Huge and variable diversity of episymbiotic CPR bacteria and DPANN archaea in groundwater ecosystems.</title>
        <authorList>
            <person name="He C.Y."/>
            <person name="Keren R."/>
            <person name="Whittaker M."/>
            <person name="Farag I.F."/>
            <person name="Doudna J."/>
            <person name="Cate J.H.D."/>
            <person name="Banfield J.F."/>
        </authorList>
    </citation>
    <scope>NUCLEOTIDE SEQUENCE</scope>
    <source>
        <strain evidence="1">NC_groundwater_763_Ag_S-0.2um_68_21</strain>
    </source>
</reference>
<evidence type="ECO:0000313" key="1">
    <source>
        <dbReference type="EMBL" id="MBI3126527.1"/>
    </source>
</evidence>
<comment type="caution">
    <text evidence="1">The sequence shown here is derived from an EMBL/GenBank/DDBJ whole genome shotgun (WGS) entry which is preliminary data.</text>
</comment>
<dbReference type="AlphaFoldDB" id="A0A932HYJ5"/>
<dbReference type="SUPFAM" id="SSF102198">
    <property type="entry name" value="Putative cyclase"/>
    <property type="match status" value="1"/>
</dbReference>
<dbReference type="Proteomes" id="UP000782312">
    <property type="component" value="Unassembled WGS sequence"/>
</dbReference>
<dbReference type="InterPro" id="IPR007325">
    <property type="entry name" value="KFase/CYL"/>
</dbReference>
<accession>A0A932HYJ5</accession>
<dbReference type="Pfam" id="PF04199">
    <property type="entry name" value="Cyclase"/>
    <property type="match status" value="1"/>
</dbReference>
<evidence type="ECO:0000313" key="2">
    <source>
        <dbReference type="Proteomes" id="UP000782312"/>
    </source>
</evidence>
<dbReference type="PANTHER" id="PTHR43564:SF2">
    <property type="entry name" value="BLR6059 PROTEIN"/>
    <property type="match status" value="1"/>
</dbReference>
<dbReference type="GO" id="GO:0019441">
    <property type="term" value="P:L-tryptophan catabolic process to kynurenine"/>
    <property type="evidence" value="ECO:0007669"/>
    <property type="project" value="InterPro"/>
</dbReference>
<name>A0A932HYJ5_UNCTE</name>
<dbReference type="GO" id="GO:0004061">
    <property type="term" value="F:arylformamidase activity"/>
    <property type="evidence" value="ECO:0007669"/>
    <property type="project" value="InterPro"/>
</dbReference>
<dbReference type="EMBL" id="JACPUR010000004">
    <property type="protein sequence ID" value="MBI3126527.1"/>
    <property type="molecule type" value="Genomic_DNA"/>
</dbReference>
<dbReference type="PANTHER" id="PTHR43564">
    <property type="entry name" value="KYNURENINE FORMAMIDASE-LIKE PROTEIN"/>
    <property type="match status" value="1"/>
</dbReference>